<dbReference type="InterPro" id="IPR036388">
    <property type="entry name" value="WH-like_DNA-bd_sf"/>
</dbReference>
<comment type="caution">
    <text evidence="5">The sequence shown here is derived from an EMBL/GenBank/DDBJ whole genome shotgun (WGS) entry which is preliminary data.</text>
</comment>
<keyword evidence="3" id="KW-0804">Transcription</keyword>
<evidence type="ECO:0000256" key="2">
    <source>
        <dbReference type="ARBA" id="ARBA00023125"/>
    </source>
</evidence>
<dbReference type="InterPro" id="IPR050679">
    <property type="entry name" value="Bact_HTH_transcr_reg"/>
</dbReference>
<dbReference type="PANTHER" id="PTHR44846:SF1">
    <property type="entry name" value="MANNOSYL-D-GLYCERATE TRANSPORT_METABOLISM SYSTEM REPRESSOR MNGR-RELATED"/>
    <property type="match status" value="1"/>
</dbReference>
<dbReference type="InterPro" id="IPR000524">
    <property type="entry name" value="Tscrpt_reg_HTH_GntR"/>
</dbReference>
<keyword evidence="1" id="KW-0805">Transcription regulation</keyword>
<protein>
    <recommendedName>
        <fullName evidence="4">HTH gntR-type domain-containing protein</fullName>
    </recommendedName>
</protein>
<feature type="domain" description="HTH gntR-type" evidence="4">
    <location>
        <begin position="91"/>
        <end position="159"/>
    </location>
</feature>
<evidence type="ECO:0000256" key="3">
    <source>
        <dbReference type="ARBA" id="ARBA00023163"/>
    </source>
</evidence>
<dbReference type="PANTHER" id="PTHR44846">
    <property type="entry name" value="MANNOSYL-D-GLYCERATE TRANSPORT/METABOLISM SYSTEM REPRESSOR MNGR-RELATED"/>
    <property type="match status" value="1"/>
</dbReference>
<proteinExistence type="predicted"/>
<dbReference type="InterPro" id="IPR036390">
    <property type="entry name" value="WH_DNA-bd_sf"/>
</dbReference>
<evidence type="ECO:0000259" key="4">
    <source>
        <dbReference type="PROSITE" id="PS50949"/>
    </source>
</evidence>
<gene>
    <name evidence="5" type="ORF">GCM10009850_077820</name>
</gene>
<reference evidence="5 6" key="1">
    <citation type="journal article" date="2019" name="Int. J. Syst. Evol. Microbiol.">
        <title>The Global Catalogue of Microorganisms (GCM) 10K type strain sequencing project: providing services to taxonomists for standard genome sequencing and annotation.</title>
        <authorList>
            <consortium name="The Broad Institute Genomics Platform"/>
            <consortium name="The Broad Institute Genome Sequencing Center for Infectious Disease"/>
            <person name="Wu L."/>
            <person name="Ma J."/>
        </authorList>
    </citation>
    <scope>NUCLEOTIDE SEQUENCE [LARGE SCALE GENOMIC DNA]</scope>
    <source>
        <strain evidence="5 6">JCM 16114</strain>
    </source>
</reference>
<organism evidence="5 6">
    <name type="scientific">Nonomuraea monospora</name>
    <dbReference type="NCBI Taxonomy" id="568818"/>
    <lineage>
        <taxon>Bacteria</taxon>
        <taxon>Bacillati</taxon>
        <taxon>Actinomycetota</taxon>
        <taxon>Actinomycetes</taxon>
        <taxon>Streptosporangiales</taxon>
        <taxon>Streptosporangiaceae</taxon>
        <taxon>Nonomuraea</taxon>
    </lineage>
</organism>
<dbReference type="PROSITE" id="PS50949">
    <property type="entry name" value="HTH_GNTR"/>
    <property type="match status" value="2"/>
</dbReference>
<name>A0ABN3CS87_9ACTN</name>
<evidence type="ECO:0000256" key="1">
    <source>
        <dbReference type="ARBA" id="ARBA00023015"/>
    </source>
</evidence>
<accession>A0ABN3CS87</accession>
<dbReference type="Proteomes" id="UP001499843">
    <property type="component" value="Unassembled WGS sequence"/>
</dbReference>
<dbReference type="Gene3D" id="1.10.10.10">
    <property type="entry name" value="Winged helix-like DNA-binding domain superfamily/Winged helix DNA-binding domain"/>
    <property type="match status" value="3"/>
</dbReference>
<dbReference type="EMBL" id="BAAAQX010000025">
    <property type="protein sequence ID" value="GAA2212320.1"/>
    <property type="molecule type" value="Genomic_DNA"/>
</dbReference>
<dbReference type="SMART" id="SM00345">
    <property type="entry name" value="HTH_GNTR"/>
    <property type="match status" value="3"/>
</dbReference>
<dbReference type="SUPFAM" id="SSF46785">
    <property type="entry name" value="Winged helix' DNA-binding domain"/>
    <property type="match status" value="3"/>
</dbReference>
<sequence>MYSAAMTKRGPRGPVPIYRMIVNAIKDDIATGRLKPGQALPTEAEMCTTHEASRLTVRRALEVLREADVIYTIRADGSYVGPRDAPQIREPREFEKIAADLAVSIKRGVYGPDQVLPSQLELIEEYGVAKKTVSAAVALLREQGWAYTVPAIGTFATHRDKWPWTSQQIAADVIERIESGRSGPYEGLPSESEVMEEYGVGSETASAAVALLLEQGRSLV</sequence>
<feature type="domain" description="HTH gntR-type" evidence="4">
    <location>
        <begin position="15"/>
        <end position="83"/>
    </location>
</feature>
<evidence type="ECO:0000313" key="5">
    <source>
        <dbReference type="EMBL" id="GAA2212320.1"/>
    </source>
</evidence>
<keyword evidence="2" id="KW-0238">DNA-binding</keyword>
<dbReference type="Pfam" id="PF00392">
    <property type="entry name" value="GntR"/>
    <property type="match status" value="3"/>
</dbReference>
<dbReference type="CDD" id="cd07377">
    <property type="entry name" value="WHTH_GntR"/>
    <property type="match status" value="1"/>
</dbReference>
<keyword evidence="6" id="KW-1185">Reference proteome</keyword>
<evidence type="ECO:0000313" key="6">
    <source>
        <dbReference type="Proteomes" id="UP001499843"/>
    </source>
</evidence>